<name>A0A8H6VE54_9PEZI</name>
<dbReference type="AlphaFoldDB" id="A0A8H6VE54"/>
<keyword evidence="4" id="KW-1185">Reference proteome</keyword>
<dbReference type="InterPro" id="IPR013094">
    <property type="entry name" value="AB_hydrolase_3"/>
</dbReference>
<accession>A0A8H6VE54</accession>
<dbReference type="PANTHER" id="PTHR48081">
    <property type="entry name" value="AB HYDROLASE SUPERFAMILY PROTEIN C4A8.06C"/>
    <property type="match status" value="1"/>
</dbReference>
<dbReference type="GO" id="GO:0016787">
    <property type="term" value="F:hydrolase activity"/>
    <property type="evidence" value="ECO:0007669"/>
    <property type="project" value="UniProtKB-KW"/>
</dbReference>
<feature type="domain" description="Alpha/beta hydrolase fold-3" evidence="2">
    <location>
        <begin position="101"/>
        <end position="321"/>
    </location>
</feature>
<dbReference type="InterPro" id="IPR029058">
    <property type="entry name" value="AB_hydrolase_fold"/>
</dbReference>
<organism evidence="3 4">
    <name type="scientific">Pseudocercospora fuligena</name>
    <dbReference type="NCBI Taxonomy" id="685502"/>
    <lineage>
        <taxon>Eukaryota</taxon>
        <taxon>Fungi</taxon>
        <taxon>Dikarya</taxon>
        <taxon>Ascomycota</taxon>
        <taxon>Pezizomycotina</taxon>
        <taxon>Dothideomycetes</taxon>
        <taxon>Dothideomycetidae</taxon>
        <taxon>Mycosphaerellales</taxon>
        <taxon>Mycosphaerellaceae</taxon>
        <taxon>Pseudocercospora</taxon>
    </lineage>
</organism>
<dbReference type="SUPFAM" id="SSF53474">
    <property type="entry name" value="alpha/beta-Hydrolases"/>
    <property type="match status" value="1"/>
</dbReference>
<evidence type="ECO:0000313" key="4">
    <source>
        <dbReference type="Proteomes" id="UP000660729"/>
    </source>
</evidence>
<comment type="caution">
    <text evidence="3">The sequence shown here is derived from an EMBL/GenBank/DDBJ whole genome shotgun (WGS) entry which is preliminary data.</text>
</comment>
<dbReference type="OrthoDB" id="408631at2759"/>
<evidence type="ECO:0000256" key="1">
    <source>
        <dbReference type="ARBA" id="ARBA00022801"/>
    </source>
</evidence>
<evidence type="ECO:0000259" key="2">
    <source>
        <dbReference type="Pfam" id="PF07859"/>
    </source>
</evidence>
<dbReference type="Gene3D" id="3.40.50.1820">
    <property type="entry name" value="alpha/beta hydrolase"/>
    <property type="match status" value="1"/>
</dbReference>
<keyword evidence="1 3" id="KW-0378">Hydrolase</keyword>
<dbReference type="EMBL" id="JABCIY010000202">
    <property type="protein sequence ID" value="KAF7188983.1"/>
    <property type="molecule type" value="Genomic_DNA"/>
</dbReference>
<protein>
    <submittedName>
        <fullName evidence="3">AB hydrolase superfamily protein B1A11.02</fullName>
    </submittedName>
</protein>
<dbReference type="InterPro" id="IPR050300">
    <property type="entry name" value="GDXG_lipolytic_enzyme"/>
</dbReference>
<reference evidence="3" key="1">
    <citation type="submission" date="2020-04" db="EMBL/GenBank/DDBJ databases">
        <title>Draft genome resource of the tomato pathogen Pseudocercospora fuligena.</title>
        <authorList>
            <person name="Zaccaron A."/>
        </authorList>
    </citation>
    <scope>NUCLEOTIDE SEQUENCE</scope>
    <source>
        <strain evidence="3">PF001</strain>
    </source>
</reference>
<proteinExistence type="predicted"/>
<gene>
    <name evidence="3" type="ORF">HII31_09673</name>
</gene>
<dbReference type="Proteomes" id="UP000660729">
    <property type="component" value="Unassembled WGS sequence"/>
</dbReference>
<evidence type="ECO:0000313" key="3">
    <source>
        <dbReference type="EMBL" id="KAF7188983.1"/>
    </source>
</evidence>
<dbReference type="PANTHER" id="PTHR48081:SF8">
    <property type="entry name" value="ALPHA_BETA HYDROLASE FOLD-3 DOMAIN-CONTAINING PROTEIN-RELATED"/>
    <property type="match status" value="1"/>
</dbReference>
<dbReference type="Pfam" id="PF07859">
    <property type="entry name" value="Abhydrolase_3"/>
    <property type="match status" value="1"/>
</dbReference>
<sequence>MATITDADRKRMGTMHPDMSAALERSPFPDLTAGDPNASVQTVRHNRAEHLKKLRPLYSIPGPIPADVKESDHQVQTRDGQSIRVRVYVPTKPADGPRPLIVMYHEGGWRMGDLTDEDLNCRMFARDLGAVCVNVEYRLAPEHPFPTGVDDAYDTLLWCTKTASATSEILPADLEAGFIVGGSSAGGNFAAVMSQRARDERLNPPLTGQYLSVPGLLSKPAIPEKWKGVCRSRAESEYDPVLKMKDREKDSGKVEHLNVEPDNPLYSPLLHENLGNLPPAFFQIAGLDPLRDEGLLYEEELKKKGVSTRMNVYDGFGHMFWTNWPTLHQSQDFVSDTLAGVKWLLEAKAK</sequence>